<keyword evidence="10" id="KW-1185">Reference proteome</keyword>
<dbReference type="GO" id="GO:0015944">
    <property type="term" value="P:formate oxidation"/>
    <property type="evidence" value="ECO:0007669"/>
    <property type="project" value="InterPro"/>
</dbReference>
<dbReference type="SUPFAM" id="SSF54862">
    <property type="entry name" value="4Fe-4S ferredoxins"/>
    <property type="match status" value="1"/>
</dbReference>
<evidence type="ECO:0000256" key="5">
    <source>
        <dbReference type="ARBA" id="ARBA00023004"/>
    </source>
</evidence>
<keyword evidence="4" id="KW-0677">Repeat</keyword>
<dbReference type="PIRSF" id="PIRSF036298">
    <property type="entry name" value="FDH_4Fe4S"/>
    <property type="match status" value="1"/>
</dbReference>
<dbReference type="STRING" id="1121421.SAMN02745123_00487"/>
<dbReference type="PANTHER" id="PTHR43545">
    <property type="entry name" value="FORMATE DEHYDROGENASE, NITRATE-INDUCIBLE, IRON-SULFUR SUBUNIT"/>
    <property type="match status" value="1"/>
</dbReference>
<feature type="binding site" evidence="7">
    <location>
        <position position="158"/>
    </location>
    <ligand>
        <name>[4Fe-4S] cluster</name>
        <dbReference type="ChEBI" id="CHEBI:49883"/>
        <label>2</label>
    </ligand>
</feature>
<dbReference type="GO" id="GO:0030313">
    <property type="term" value="C:cell envelope"/>
    <property type="evidence" value="ECO:0007669"/>
    <property type="project" value="UniProtKB-SubCell"/>
</dbReference>
<feature type="binding site" evidence="7">
    <location>
        <position position="140"/>
    </location>
    <ligand>
        <name>[4Fe-4S] cluster</name>
        <dbReference type="ChEBI" id="CHEBI:49883"/>
        <label>2</label>
    </ligand>
</feature>
<comment type="subcellular location">
    <subcellularLocation>
        <location evidence="1">Cell envelope</location>
    </subcellularLocation>
</comment>
<feature type="binding site" evidence="7">
    <location>
        <position position="87"/>
    </location>
    <ligand>
        <name>[4Fe-4S] cluster</name>
        <dbReference type="ChEBI" id="CHEBI:49883"/>
        <label>4</label>
    </ligand>
</feature>
<evidence type="ECO:0000256" key="3">
    <source>
        <dbReference type="ARBA" id="ARBA00022723"/>
    </source>
</evidence>
<dbReference type="GO" id="GO:0045333">
    <property type="term" value="P:cellular respiration"/>
    <property type="evidence" value="ECO:0007669"/>
    <property type="project" value="InterPro"/>
</dbReference>
<evidence type="ECO:0000313" key="9">
    <source>
        <dbReference type="EMBL" id="SHK05425.1"/>
    </source>
</evidence>
<organism evidence="9 10">
    <name type="scientific">Desulforamulus aeronauticus DSM 10349</name>
    <dbReference type="NCBI Taxonomy" id="1121421"/>
    <lineage>
        <taxon>Bacteria</taxon>
        <taxon>Bacillati</taxon>
        <taxon>Bacillota</taxon>
        <taxon>Clostridia</taxon>
        <taxon>Eubacteriales</taxon>
        <taxon>Peptococcaceae</taxon>
        <taxon>Desulforamulus</taxon>
    </lineage>
</organism>
<evidence type="ECO:0000256" key="2">
    <source>
        <dbReference type="ARBA" id="ARBA00022485"/>
    </source>
</evidence>
<name>A0A1M6PBU8_9FIRM</name>
<dbReference type="Gene3D" id="3.30.70.20">
    <property type="match status" value="2"/>
</dbReference>
<evidence type="ECO:0000256" key="6">
    <source>
        <dbReference type="ARBA" id="ARBA00023014"/>
    </source>
</evidence>
<dbReference type="PROSITE" id="PS51379">
    <property type="entry name" value="4FE4S_FER_2"/>
    <property type="match status" value="2"/>
</dbReference>
<feature type="binding site" evidence="7">
    <location>
        <position position="78"/>
    </location>
    <ligand>
        <name>[4Fe-4S] cluster</name>
        <dbReference type="ChEBI" id="CHEBI:49883"/>
        <label>3</label>
    </ligand>
</feature>
<keyword evidence="6 7" id="KW-0411">Iron-sulfur</keyword>
<feature type="binding site" evidence="7">
    <location>
        <position position="75"/>
    </location>
    <ligand>
        <name>[4Fe-4S] cluster</name>
        <dbReference type="ChEBI" id="CHEBI:49883"/>
        <label>3</label>
    </ligand>
</feature>
<feature type="binding site" evidence="7">
    <location>
        <position position="111"/>
    </location>
    <ligand>
        <name>[4Fe-4S] cluster</name>
        <dbReference type="ChEBI" id="CHEBI:49883"/>
        <label>4</label>
    </ligand>
</feature>
<protein>
    <submittedName>
        <fullName evidence="9">Formate dehydrogenase iron-sulfur subunit</fullName>
    </submittedName>
</protein>
<evidence type="ECO:0000256" key="4">
    <source>
        <dbReference type="ARBA" id="ARBA00022737"/>
    </source>
</evidence>
<evidence type="ECO:0000259" key="8">
    <source>
        <dbReference type="PROSITE" id="PS51379"/>
    </source>
</evidence>
<gene>
    <name evidence="9" type="ORF">SAMN02745123_00487</name>
</gene>
<keyword evidence="3 7" id="KW-0479">Metal-binding</keyword>
<dbReference type="PANTHER" id="PTHR43545:SF4">
    <property type="entry name" value="IRON-SULFUR PROTEIN"/>
    <property type="match status" value="1"/>
</dbReference>
<dbReference type="EMBL" id="FRAR01000006">
    <property type="protein sequence ID" value="SHK05425.1"/>
    <property type="molecule type" value="Genomic_DNA"/>
</dbReference>
<dbReference type="OrthoDB" id="9810688at2"/>
<dbReference type="PROSITE" id="PS00198">
    <property type="entry name" value="4FE4S_FER_1"/>
    <property type="match status" value="1"/>
</dbReference>
<dbReference type="CDD" id="cd10561">
    <property type="entry name" value="HybA_like"/>
    <property type="match status" value="1"/>
</dbReference>
<feature type="binding site" evidence="7">
    <location>
        <position position="114"/>
    </location>
    <ligand>
        <name>[4Fe-4S] cluster</name>
        <dbReference type="ChEBI" id="CHEBI:49883"/>
        <label>4</label>
    </ligand>
</feature>
<feature type="domain" description="4Fe-4S ferredoxin-type" evidence="8">
    <location>
        <begin position="99"/>
        <end position="128"/>
    </location>
</feature>
<dbReference type="Proteomes" id="UP000183997">
    <property type="component" value="Unassembled WGS sequence"/>
</dbReference>
<dbReference type="AlphaFoldDB" id="A0A1M6PBU8"/>
<feature type="binding site" evidence="7">
    <location>
        <position position="108"/>
    </location>
    <ligand>
        <name>[4Fe-4S] cluster</name>
        <dbReference type="ChEBI" id="CHEBI:49883"/>
        <label>4</label>
    </ligand>
</feature>
<evidence type="ECO:0000256" key="1">
    <source>
        <dbReference type="ARBA" id="ARBA00004196"/>
    </source>
</evidence>
<proteinExistence type="predicted"/>
<accession>A0A1M6PBU8</accession>
<feature type="binding site" evidence="7">
    <location>
        <position position="15"/>
    </location>
    <ligand>
        <name>[4Fe-4S] cluster</name>
        <dbReference type="ChEBI" id="CHEBI:49883"/>
        <label>1</label>
    </ligand>
</feature>
<dbReference type="RefSeq" id="WP_072910697.1">
    <property type="nucleotide sequence ID" value="NZ_FRAR01000006.1"/>
</dbReference>
<dbReference type="Pfam" id="PF13247">
    <property type="entry name" value="Fer4_11"/>
    <property type="match status" value="1"/>
</dbReference>
<keyword evidence="2 7" id="KW-0004">4Fe-4S</keyword>
<feature type="binding site" evidence="7">
    <location>
        <position position="18"/>
    </location>
    <ligand>
        <name>[4Fe-4S] cluster</name>
        <dbReference type="ChEBI" id="CHEBI:49883"/>
        <label>1</label>
    </ligand>
</feature>
<feature type="binding site" evidence="7">
    <location>
        <position position="162"/>
    </location>
    <ligand>
        <name>[4Fe-4S] cluster</name>
        <dbReference type="ChEBI" id="CHEBI:49883"/>
        <label>1</label>
    </ligand>
</feature>
<dbReference type="InterPro" id="IPR051555">
    <property type="entry name" value="FDH_Electron_Transfer_Unit"/>
</dbReference>
<feature type="binding site" evidence="7">
    <location>
        <position position="83"/>
    </location>
    <ligand>
        <name>[4Fe-4S] cluster</name>
        <dbReference type="ChEBI" id="CHEBI:49883"/>
        <label>3</label>
    </ligand>
</feature>
<reference evidence="10" key="1">
    <citation type="submission" date="2016-11" db="EMBL/GenBank/DDBJ databases">
        <authorList>
            <person name="Varghese N."/>
            <person name="Submissions S."/>
        </authorList>
    </citation>
    <scope>NUCLEOTIDE SEQUENCE [LARGE SCALE GENOMIC DNA]</scope>
    <source>
        <strain evidence="10">DSM 10349</strain>
    </source>
</reference>
<feature type="binding site" evidence="7">
    <location>
        <position position="118"/>
    </location>
    <ligand>
        <name>[4Fe-4S] cluster</name>
        <dbReference type="ChEBI" id="CHEBI:49883"/>
        <label>3</label>
    </ligand>
</feature>
<feature type="domain" description="4Fe-4S ferredoxin-type" evidence="8">
    <location>
        <begin position="3"/>
        <end position="34"/>
    </location>
</feature>
<evidence type="ECO:0000256" key="7">
    <source>
        <dbReference type="PIRSR" id="PIRSR036298-50"/>
    </source>
</evidence>
<feature type="binding site" evidence="7">
    <location>
        <position position="22"/>
    </location>
    <ligand>
        <name>[4Fe-4S] cluster</name>
        <dbReference type="ChEBI" id="CHEBI:49883"/>
        <label>2</label>
    </ligand>
</feature>
<dbReference type="GO" id="GO:0051539">
    <property type="term" value="F:4 iron, 4 sulfur cluster binding"/>
    <property type="evidence" value="ECO:0007669"/>
    <property type="project" value="UniProtKB-KW"/>
</dbReference>
<sequence length="271" mass="30663">MAKGVLVDITRCMGCKACQVACKQWNDLPSKNPEFTDGLTSPPDMDGYNYTIVRIEVVEDKKNNDYTIRSAKRQCMHCEHPACASACFAKALQRDPKTGAVVYYPHLCVGCRYCMLACPFDIPKYEWDKQFPLVAKCQFCFDPEGKYDRLGYGLAPACVDTCPTGALKFGEKDDLLKEAWNRINSDPKYLKHVMGEKEAGGTSWLYISDVPFTTFGFRPNLGTNPLPEYSHNFLKWTPIIAVGWGTLLTVMYHYTKRREQVASESNKDVPM</sequence>
<feature type="binding site" evidence="7">
    <location>
        <position position="137"/>
    </location>
    <ligand>
        <name>[4Fe-4S] cluster</name>
        <dbReference type="ChEBI" id="CHEBI:49883"/>
        <label>2</label>
    </ligand>
</feature>
<dbReference type="InterPro" id="IPR017896">
    <property type="entry name" value="4Fe4S_Fe-S-bd"/>
</dbReference>
<dbReference type="InterPro" id="IPR017900">
    <property type="entry name" value="4Fe4S_Fe_S_CS"/>
</dbReference>
<feature type="binding site" evidence="7">
    <location>
        <position position="12"/>
    </location>
    <ligand>
        <name>[4Fe-4S] cluster</name>
        <dbReference type="ChEBI" id="CHEBI:49883"/>
        <label>1</label>
    </ligand>
</feature>
<dbReference type="GO" id="GO:0046872">
    <property type="term" value="F:metal ion binding"/>
    <property type="evidence" value="ECO:0007669"/>
    <property type="project" value="UniProtKB-KW"/>
</dbReference>
<evidence type="ECO:0000313" key="10">
    <source>
        <dbReference type="Proteomes" id="UP000183997"/>
    </source>
</evidence>
<dbReference type="InterPro" id="IPR014603">
    <property type="entry name" value="Formate_DH_Fe-S_su"/>
</dbReference>
<comment type="cofactor">
    <cofactor evidence="7">
        <name>[4Fe-4S] cluster</name>
        <dbReference type="ChEBI" id="CHEBI:49883"/>
    </cofactor>
    <text evidence="7">Binds 4 [4Fe-4S] clusters per subunit.</text>
</comment>
<keyword evidence="5 7" id="KW-0408">Iron</keyword>